<evidence type="ECO:0000313" key="2">
    <source>
        <dbReference type="EMBL" id="GBF92259.1"/>
    </source>
</evidence>
<protein>
    <submittedName>
        <fullName evidence="2">Uncharacterized protein</fullName>
    </submittedName>
</protein>
<dbReference type="EMBL" id="BDRX01000030">
    <property type="protein sequence ID" value="GBF92259.1"/>
    <property type="molecule type" value="Genomic_DNA"/>
</dbReference>
<evidence type="ECO:0000256" key="1">
    <source>
        <dbReference type="SAM" id="SignalP"/>
    </source>
</evidence>
<gene>
    <name evidence="2" type="ORF">Rsub_05342</name>
</gene>
<feature type="chain" id="PRO_5016171977" evidence="1">
    <location>
        <begin position="22"/>
        <end position="104"/>
    </location>
</feature>
<name>A0A2V0NY46_9CHLO</name>
<accession>A0A2V0NY46</accession>
<organism evidence="2 3">
    <name type="scientific">Raphidocelis subcapitata</name>
    <dbReference type="NCBI Taxonomy" id="307507"/>
    <lineage>
        <taxon>Eukaryota</taxon>
        <taxon>Viridiplantae</taxon>
        <taxon>Chlorophyta</taxon>
        <taxon>core chlorophytes</taxon>
        <taxon>Chlorophyceae</taxon>
        <taxon>CS clade</taxon>
        <taxon>Sphaeropleales</taxon>
        <taxon>Selenastraceae</taxon>
        <taxon>Raphidocelis</taxon>
    </lineage>
</organism>
<keyword evidence="3" id="KW-1185">Reference proteome</keyword>
<comment type="caution">
    <text evidence="2">The sequence shown here is derived from an EMBL/GenBank/DDBJ whole genome shotgun (WGS) entry which is preliminary data.</text>
</comment>
<proteinExistence type="predicted"/>
<keyword evidence="1" id="KW-0732">Signal</keyword>
<sequence length="104" mass="10568">MARQQALALILLCAVLAQAAAAPALSVASGPRRRLLQGGGWYGGAGVRDMMSANDAVGQIQMAVDDDNFGSTYAATRNAYIDADAAAYPDDIGGSWWGGGGGGY</sequence>
<reference evidence="2 3" key="1">
    <citation type="journal article" date="2018" name="Sci. Rep.">
        <title>Raphidocelis subcapitata (=Pseudokirchneriella subcapitata) provides an insight into genome evolution and environmental adaptations in the Sphaeropleales.</title>
        <authorList>
            <person name="Suzuki S."/>
            <person name="Yamaguchi H."/>
            <person name="Nakajima N."/>
            <person name="Kawachi M."/>
        </authorList>
    </citation>
    <scope>NUCLEOTIDE SEQUENCE [LARGE SCALE GENOMIC DNA]</scope>
    <source>
        <strain evidence="2 3">NIES-35</strain>
    </source>
</reference>
<dbReference type="AlphaFoldDB" id="A0A2V0NY46"/>
<dbReference type="Proteomes" id="UP000247498">
    <property type="component" value="Unassembled WGS sequence"/>
</dbReference>
<evidence type="ECO:0000313" key="3">
    <source>
        <dbReference type="Proteomes" id="UP000247498"/>
    </source>
</evidence>
<feature type="signal peptide" evidence="1">
    <location>
        <begin position="1"/>
        <end position="21"/>
    </location>
</feature>
<dbReference type="InParanoid" id="A0A2V0NY46"/>